<reference evidence="2 4" key="2">
    <citation type="journal article" date="2013" name="Nature">
        <title>Insights into bilaterian evolution from three spiralian genomes.</title>
        <authorList>
            <person name="Simakov O."/>
            <person name="Marletaz F."/>
            <person name="Cho S.J."/>
            <person name="Edsinger-Gonzales E."/>
            <person name="Havlak P."/>
            <person name="Hellsten U."/>
            <person name="Kuo D.H."/>
            <person name="Larsson T."/>
            <person name="Lv J."/>
            <person name="Arendt D."/>
            <person name="Savage R."/>
            <person name="Osoegawa K."/>
            <person name="de Jong P."/>
            <person name="Grimwood J."/>
            <person name="Chapman J.A."/>
            <person name="Shapiro H."/>
            <person name="Aerts A."/>
            <person name="Otillar R.P."/>
            <person name="Terry A.Y."/>
            <person name="Boore J.L."/>
            <person name="Grigoriev I.V."/>
            <person name="Lindberg D.R."/>
            <person name="Seaver E.C."/>
            <person name="Weisblat D.A."/>
            <person name="Putnam N.H."/>
            <person name="Rokhsar D.S."/>
        </authorList>
    </citation>
    <scope>NUCLEOTIDE SEQUENCE</scope>
    <source>
        <strain evidence="2 4">I ESC-2004</strain>
    </source>
</reference>
<dbReference type="EMBL" id="AMQN01006781">
    <property type="status" value="NOT_ANNOTATED_CDS"/>
    <property type="molecule type" value="Genomic_DNA"/>
</dbReference>
<keyword evidence="4" id="KW-1185">Reference proteome</keyword>
<feature type="signal peptide" evidence="1">
    <location>
        <begin position="1"/>
        <end position="21"/>
    </location>
</feature>
<evidence type="ECO:0000313" key="2">
    <source>
        <dbReference type="EMBL" id="ELU08309.1"/>
    </source>
</evidence>
<evidence type="ECO:0000256" key="1">
    <source>
        <dbReference type="SAM" id="SignalP"/>
    </source>
</evidence>
<evidence type="ECO:0000313" key="3">
    <source>
        <dbReference type="EnsemblMetazoa" id="CapteP195096"/>
    </source>
</evidence>
<dbReference type="Proteomes" id="UP000014760">
    <property type="component" value="Unassembled WGS sequence"/>
</dbReference>
<dbReference type="OrthoDB" id="6309649at2759"/>
<name>R7UP57_CAPTE</name>
<sequence>MQWVIIRAFAAVVVFIDTVSAGFCWGCTGHHCLQNPADPSLFPGKVKCHDVMEYCSTHIRYLVNNQSLASGKALSPGDYHPQSVTRQCAKVWLGNLCRRDWLGPPQITCISTCEGDLCNCGSRSPPTAMFKNGSVLFESPKRSKFKATDMLSCHAVRSSPGFGGKAVPMDDYEYYNDVAYKRRLRNRHSGSATLSAEIVSILWLLVFVITGNTQD</sequence>
<dbReference type="AlphaFoldDB" id="R7UP57"/>
<dbReference type="HOGENOM" id="CLU_1284375_0_0_1"/>
<evidence type="ECO:0000313" key="4">
    <source>
        <dbReference type="Proteomes" id="UP000014760"/>
    </source>
</evidence>
<keyword evidence="1" id="KW-0732">Signal</keyword>
<protein>
    <recommendedName>
        <fullName evidence="5">UPAR/Ly6 domain-containing protein</fullName>
    </recommendedName>
</protein>
<accession>R7UP57</accession>
<feature type="chain" id="PRO_5008788207" description="UPAR/Ly6 domain-containing protein" evidence="1">
    <location>
        <begin position="22"/>
        <end position="215"/>
    </location>
</feature>
<organism evidence="2">
    <name type="scientific">Capitella teleta</name>
    <name type="common">Polychaete worm</name>
    <dbReference type="NCBI Taxonomy" id="283909"/>
    <lineage>
        <taxon>Eukaryota</taxon>
        <taxon>Metazoa</taxon>
        <taxon>Spiralia</taxon>
        <taxon>Lophotrochozoa</taxon>
        <taxon>Annelida</taxon>
        <taxon>Polychaeta</taxon>
        <taxon>Sedentaria</taxon>
        <taxon>Scolecida</taxon>
        <taxon>Capitellidae</taxon>
        <taxon>Capitella</taxon>
    </lineage>
</organism>
<dbReference type="EMBL" id="KB299138">
    <property type="protein sequence ID" value="ELU08309.1"/>
    <property type="molecule type" value="Genomic_DNA"/>
</dbReference>
<proteinExistence type="predicted"/>
<gene>
    <name evidence="2" type="ORF">CAPTEDRAFT_195096</name>
</gene>
<dbReference type="EnsemblMetazoa" id="CapteT195096">
    <property type="protein sequence ID" value="CapteP195096"/>
    <property type="gene ID" value="CapteG195096"/>
</dbReference>
<reference evidence="4" key="1">
    <citation type="submission" date="2012-12" db="EMBL/GenBank/DDBJ databases">
        <authorList>
            <person name="Hellsten U."/>
            <person name="Grimwood J."/>
            <person name="Chapman J.A."/>
            <person name="Shapiro H."/>
            <person name="Aerts A."/>
            <person name="Otillar R.P."/>
            <person name="Terry A.Y."/>
            <person name="Boore J.L."/>
            <person name="Simakov O."/>
            <person name="Marletaz F."/>
            <person name="Cho S.-J."/>
            <person name="Edsinger-Gonzales E."/>
            <person name="Havlak P."/>
            <person name="Kuo D.-H."/>
            <person name="Larsson T."/>
            <person name="Lv J."/>
            <person name="Arendt D."/>
            <person name="Savage R."/>
            <person name="Osoegawa K."/>
            <person name="de Jong P."/>
            <person name="Lindberg D.R."/>
            <person name="Seaver E.C."/>
            <person name="Weisblat D.A."/>
            <person name="Putnam N.H."/>
            <person name="Grigoriev I.V."/>
            <person name="Rokhsar D.S."/>
        </authorList>
    </citation>
    <scope>NUCLEOTIDE SEQUENCE</scope>
    <source>
        <strain evidence="4">I ESC-2004</strain>
    </source>
</reference>
<evidence type="ECO:0008006" key="5">
    <source>
        <dbReference type="Google" id="ProtNLM"/>
    </source>
</evidence>
<reference evidence="3" key="3">
    <citation type="submission" date="2015-06" db="UniProtKB">
        <authorList>
            <consortium name="EnsemblMetazoa"/>
        </authorList>
    </citation>
    <scope>IDENTIFICATION</scope>
</reference>